<dbReference type="OrthoDB" id="3669864at2"/>
<accession>A0A2L0F9P4</accession>
<reference evidence="1 2" key="1">
    <citation type="submission" date="2015-09" db="EMBL/GenBank/DDBJ databases">
        <title>Sorangium comparison.</title>
        <authorList>
            <person name="Zaburannyi N."/>
            <person name="Bunk B."/>
            <person name="Overmann J."/>
            <person name="Mueller R."/>
        </authorList>
    </citation>
    <scope>NUCLEOTIDE SEQUENCE [LARGE SCALE GENOMIC DNA]</scope>
    <source>
        <strain evidence="1 2">So ce26</strain>
    </source>
</reference>
<evidence type="ECO:0000313" key="2">
    <source>
        <dbReference type="Proteomes" id="UP000238348"/>
    </source>
</evidence>
<protein>
    <submittedName>
        <fullName evidence="1">Uncharacterized protein</fullName>
    </submittedName>
</protein>
<dbReference type="EMBL" id="CP012673">
    <property type="protein sequence ID" value="AUX48237.1"/>
    <property type="molecule type" value="Genomic_DNA"/>
</dbReference>
<dbReference type="AlphaFoldDB" id="A0A2L0F9P4"/>
<dbReference type="RefSeq" id="WP_104986123.1">
    <property type="nucleotide sequence ID" value="NZ_CP012673.1"/>
</dbReference>
<dbReference type="Proteomes" id="UP000238348">
    <property type="component" value="Chromosome"/>
</dbReference>
<sequence length="76" mass="8764">MKESSGSPNFWSDADIQNNILGTYDKEQTNFTKFHRESIMIYATPKRLLLEGEGIPANYKLSALGIKFMRETYPMQ</sequence>
<organism evidence="1 2">
    <name type="scientific">Sorangium cellulosum</name>
    <name type="common">Polyangium cellulosum</name>
    <dbReference type="NCBI Taxonomy" id="56"/>
    <lineage>
        <taxon>Bacteria</taxon>
        <taxon>Pseudomonadati</taxon>
        <taxon>Myxococcota</taxon>
        <taxon>Polyangia</taxon>
        <taxon>Polyangiales</taxon>
        <taxon>Polyangiaceae</taxon>
        <taxon>Sorangium</taxon>
    </lineage>
</organism>
<proteinExistence type="predicted"/>
<name>A0A2L0F9P4_SORCE</name>
<evidence type="ECO:0000313" key="1">
    <source>
        <dbReference type="EMBL" id="AUX48237.1"/>
    </source>
</evidence>
<gene>
    <name evidence="1" type="ORF">SOCE26_097680</name>
</gene>